<keyword evidence="3 8" id="KW-0812">Transmembrane</keyword>
<sequence>MGRKGKADFSAQADIAGDPPPKYISEDEYKDKDSVSDLSSVAEVIEDMEGEKASCSERYPKQIYFILGMEFCERYCYYGMKAILILYFTEVLLMSDNDATTLYHTFAMLCYLTPIGGAMLSDGFWGKYKTIFRLAWVYLLGCVLLSLSSIQQVQAEEPTLGGCVFSLLLIAIGTGGIKPCVAAFGGDQFRPDQVLEIQTFFLIYYFAINCGSLLSTFLTPILREDVQCFGGDCYPLAFGVPAALLLVAIIIFVCGRYTVGYIIHPGTGNVVWEFCKAIGHAGVNKVKYRKEWKGKYSHWIEWASDTYPRQLILDTKCVLHILIMYIPLPMFWALFDQQGSRWTLQATQMNGNFGNISMKPDQMQIMNPLFILLLIPIFDNCIYPLLRKCGIRCTYLQRMCWGMFFAGFAFYCAGLLQIKVNETNVVTPCIIEESGQTGMIVFNAASSNISVKQGDNEVFEVPTRMNSDHIETTPGIFQISVSSDTSDQIDFSIDLVDCSSNRLIVADFEDADGALILDAILVPDKYEKPDNGMVFASYVFTLVLGDGDLLVDLDSEDYDYHDINATLTPTLMNYPESEFRVTTWLEIEPGSYTACVHEVDSEECKSAEGLDIYNGGAYTTIWHPITPGTEENGVIMDEHETVPANAVPMLWQIPQYLLITTGEVMFSITGLEFSYAQAPASMKSTLQAFWLLTVAGGNLLVIIQTSVVSPRSMHVDFFIFATLMMIVAVIYVGMSYWYTYIEPSDYILEDEEEDDEKKEPIDGDDRSSNSSLPEKENSLGMTNMAMDKSDSDSD</sequence>
<evidence type="ECO:0000256" key="6">
    <source>
        <dbReference type="ARBA" id="ARBA00023136"/>
    </source>
</evidence>
<feature type="transmembrane region" description="Helical" evidence="8">
    <location>
        <begin position="159"/>
        <end position="181"/>
    </location>
</feature>
<feature type="transmembrane region" description="Helical" evidence="8">
    <location>
        <begin position="717"/>
        <end position="738"/>
    </location>
</feature>
<reference evidence="10" key="1">
    <citation type="submission" date="2025-08" db="UniProtKB">
        <authorList>
            <consortium name="RefSeq"/>
        </authorList>
    </citation>
    <scope>IDENTIFICATION</scope>
    <source>
        <tissue evidence="10">Testes</tissue>
    </source>
</reference>
<dbReference type="PROSITE" id="PS01022">
    <property type="entry name" value="PTR2_1"/>
    <property type="match status" value="1"/>
</dbReference>
<feature type="transmembrane region" description="Helical" evidence="8">
    <location>
        <begin position="132"/>
        <end position="153"/>
    </location>
</feature>
<dbReference type="PANTHER" id="PTHR11654">
    <property type="entry name" value="OLIGOPEPTIDE TRANSPORTER-RELATED"/>
    <property type="match status" value="1"/>
</dbReference>
<comment type="similarity">
    <text evidence="2">Belongs to the major facilitator superfamily. Proton-dependent oligopeptide transporter (POT/PTR) (TC 2.A.17) family.</text>
</comment>
<evidence type="ECO:0000256" key="8">
    <source>
        <dbReference type="SAM" id="Phobius"/>
    </source>
</evidence>
<evidence type="ECO:0000256" key="5">
    <source>
        <dbReference type="ARBA" id="ARBA00022989"/>
    </source>
</evidence>
<keyword evidence="4" id="KW-0813">Transport</keyword>
<keyword evidence="6 8" id="KW-0472">Membrane</keyword>
<protein>
    <submittedName>
        <fullName evidence="10">Solute carrier family 15 member 2-like</fullName>
    </submittedName>
</protein>
<feature type="transmembrane region" description="Helical" evidence="8">
    <location>
        <begin position="234"/>
        <end position="254"/>
    </location>
</feature>
<evidence type="ECO:0000313" key="10">
    <source>
        <dbReference type="RefSeq" id="XP_006819241.1"/>
    </source>
</evidence>
<evidence type="ECO:0000256" key="7">
    <source>
        <dbReference type="SAM" id="MobiDB-lite"/>
    </source>
</evidence>
<feature type="compositionally biased region" description="Basic and acidic residues" evidence="7">
    <location>
        <begin position="757"/>
        <end position="777"/>
    </location>
</feature>
<keyword evidence="4" id="KW-0571">Peptide transport</keyword>
<feature type="region of interest" description="Disordered" evidence="7">
    <location>
        <begin position="1"/>
        <end position="31"/>
    </location>
</feature>
<feature type="transmembrane region" description="Helical" evidence="8">
    <location>
        <begin position="75"/>
        <end position="95"/>
    </location>
</feature>
<dbReference type="InterPro" id="IPR000109">
    <property type="entry name" value="POT_fam"/>
</dbReference>
<feature type="transmembrane region" description="Helical" evidence="8">
    <location>
        <begin position="365"/>
        <end position="386"/>
    </location>
</feature>
<evidence type="ECO:0000313" key="9">
    <source>
        <dbReference type="Proteomes" id="UP000694865"/>
    </source>
</evidence>
<keyword evidence="4" id="KW-0653">Protein transport</keyword>
<feature type="transmembrane region" description="Helical" evidence="8">
    <location>
        <begin position="317"/>
        <end position="335"/>
    </location>
</feature>
<name>A0ABM0MGV0_SACKO</name>
<feature type="transmembrane region" description="Helical" evidence="8">
    <location>
        <begin position="101"/>
        <end position="120"/>
    </location>
</feature>
<organism evidence="9 10">
    <name type="scientific">Saccoglossus kowalevskii</name>
    <name type="common">Acorn worm</name>
    <dbReference type="NCBI Taxonomy" id="10224"/>
    <lineage>
        <taxon>Eukaryota</taxon>
        <taxon>Metazoa</taxon>
        <taxon>Hemichordata</taxon>
        <taxon>Enteropneusta</taxon>
        <taxon>Harrimaniidae</taxon>
        <taxon>Saccoglossus</taxon>
    </lineage>
</organism>
<dbReference type="GeneID" id="102800973"/>
<proteinExistence type="inferred from homology"/>
<comment type="subcellular location">
    <subcellularLocation>
        <location evidence="1">Membrane</location>
        <topology evidence="1">Multi-pass membrane protein</topology>
    </subcellularLocation>
</comment>
<dbReference type="Pfam" id="PF00854">
    <property type="entry name" value="PTR2"/>
    <property type="match status" value="2"/>
</dbReference>
<gene>
    <name evidence="10" type="primary">LOC102800973</name>
</gene>
<dbReference type="CDD" id="cd17347">
    <property type="entry name" value="MFS_SLC15A1_2_like"/>
    <property type="match status" value="1"/>
</dbReference>
<accession>A0ABM0MGV0</accession>
<evidence type="ECO:0000256" key="4">
    <source>
        <dbReference type="ARBA" id="ARBA00022856"/>
    </source>
</evidence>
<keyword evidence="9" id="KW-1185">Reference proteome</keyword>
<feature type="region of interest" description="Disordered" evidence="7">
    <location>
        <begin position="750"/>
        <end position="794"/>
    </location>
</feature>
<dbReference type="InterPro" id="IPR018456">
    <property type="entry name" value="PTR2_symporter_CS"/>
</dbReference>
<dbReference type="Gene3D" id="1.20.1250.20">
    <property type="entry name" value="MFS general substrate transporter like domains"/>
    <property type="match status" value="2"/>
</dbReference>
<dbReference type="SUPFAM" id="SSF103473">
    <property type="entry name" value="MFS general substrate transporter"/>
    <property type="match status" value="1"/>
</dbReference>
<dbReference type="RefSeq" id="XP_006819241.1">
    <property type="nucleotide sequence ID" value="XM_006819178.1"/>
</dbReference>
<keyword evidence="5 8" id="KW-1133">Transmembrane helix</keyword>
<dbReference type="InterPro" id="IPR036259">
    <property type="entry name" value="MFS_trans_sf"/>
</dbReference>
<evidence type="ECO:0000256" key="2">
    <source>
        <dbReference type="ARBA" id="ARBA00005982"/>
    </source>
</evidence>
<feature type="transmembrane region" description="Helical" evidence="8">
    <location>
        <begin position="688"/>
        <end position="705"/>
    </location>
</feature>
<evidence type="ECO:0000256" key="1">
    <source>
        <dbReference type="ARBA" id="ARBA00004141"/>
    </source>
</evidence>
<feature type="transmembrane region" description="Helical" evidence="8">
    <location>
        <begin position="398"/>
        <end position="418"/>
    </location>
</feature>
<evidence type="ECO:0000256" key="3">
    <source>
        <dbReference type="ARBA" id="ARBA00022692"/>
    </source>
</evidence>
<feature type="transmembrane region" description="Helical" evidence="8">
    <location>
        <begin position="202"/>
        <end position="222"/>
    </location>
</feature>
<dbReference type="Proteomes" id="UP000694865">
    <property type="component" value="Unplaced"/>
</dbReference>